<dbReference type="Proteomes" id="UP000261340">
    <property type="component" value="Unplaced"/>
</dbReference>
<keyword evidence="11" id="KW-1185">Reference proteome</keyword>
<dbReference type="STRING" id="61819.ENSACIP00000008813"/>
<comment type="catalytic activity">
    <reaction evidence="6">
        <text>2-hydroxyoctanoate + O2 = 2-oxooctanoate + H2O2</text>
        <dbReference type="Rhea" id="RHEA:67940"/>
        <dbReference type="ChEBI" id="CHEBI:15379"/>
        <dbReference type="ChEBI" id="CHEBI:16240"/>
        <dbReference type="ChEBI" id="CHEBI:133514"/>
        <dbReference type="ChEBI" id="CHEBI:176689"/>
    </reaction>
    <physiologicalReaction direction="left-to-right" evidence="6">
        <dbReference type="Rhea" id="RHEA:67941"/>
    </physiologicalReaction>
</comment>
<dbReference type="GO" id="GO:0003973">
    <property type="term" value="F:(S)-2-hydroxy-acid oxidase activity"/>
    <property type="evidence" value="ECO:0007669"/>
    <property type="project" value="UniProtKB-EC"/>
</dbReference>
<feature type="binding site" evidence="8">
    <location>
        <position position="156"/>
    </location>
    <ligand>
        <name>FMN</name>
        <dbReference type="ChEBI" id="CHEBI:58210"/>
    </ligand>
</feature>
<evidence type="ECO:0000259" key="9">
    <source>
        <dbReference type="PROSITE" id="PS51349"/>
    </source>
</evidence>
<accession>A0A3Q0RGA7</accession>
<proteinExistence type="inferred from homology"/>
<evidence type="ECO:0000256" key="3">
    <source>
        <dbReference type="ARBA" id="ARBA00023002"/>
    </source>
</evidence>
<feature type="binding site" evidence="8">
    <location>
        <position position="24"/>
    </location>
    <ligand>
        <name>glyoxylate</name>
        <dbReference type="ChEBI" id="CHEBI:36655"/>
    </ligand>
</feature>
<dbReference type="GeneTree" id="ENSGT00390000018717"/>
<comment type="cofactor">
    <cofactor evidence="1">
        <name>FMN</name>
        <dbReference type="ChEBI" id="CHEBI:58210"/>
    </cofactor>
</comment>
<name>A0A3Q0RGA7_AMPCI</name>
<keyword evidence="8" id="KW-0288">FMN</keyword>
<feature type="domain" description="FMN hydroxy acid dehydrogenase" evidence="9">
    <location>
        <begin position="1"/>
        <end position="370"/>
    </location>
</feature>
<dbReference type="EC" id="1.1.3.15" evidence="2"/>
<dbReference type="Pfam" id="PF01070">
    <property type="entry name" value="FMN_dh"/>
    <property type="match status" value="1"/>
</dbReference>
<dbReference type="GO" id="GO:0010181">
    <property type="term" value="F:FMN binding"/>
    <property type="evidence" value="ECO:0007669"/>
    <property type="project" value="InterPro"/>
</dbReference>
<feature type="active site" description="Proton acceptor" evidence="7">
    <location>
        <position position="265"/>
    </location>
</feature>
<feature type="binding site" evidence="8">
    <location>
        <position position="106"/>
    </location>
    <ligand>
        <name>FMN</name>
        <dbReference type="ChEBI" id="CHEBI:58210"/>
    </ligand>
</feature>
<feature type="binding site" evidence="8">
    <location>
        <begin position="77"/>
        <end position="79"/>
    </location>
    <ligand>
        <name>FMN</name>
        <dbReference type="ChEBI" id="CHEBI:58210"/>
    </ligand>
</feature>
<feature type="binding site" evidence="8">
    <location>
        <position position="130"/>
    </location>
    <ligand>
        <name>FMN</name>
        <dbReference type="ChEBI" id="CHEBI:58210"/>
    </ligand>
</feature>
<organism evidence="10 11">
    <name type="scientific">Amphilophus citrinellus</name>
    <name type="common">Midas cichlid</name>
    <name type="synonym">Cichlasoma citrinellum</name>
    <dbReference type="NCBI Taxonomy" id="61819"/>
    <lineage>
        <taxon>Eukaryota</taxon>
        <taxon>Metazoa</taxon>
        <taxon>Chordata</taxon>
        <taxon>Craniata</taxon>
        <taxon>Vertebrata</taxon>
        <taxon>Euteleostomi</taxon>
        <taxon>Actinopterygii</taxon>
        <taxon>Neopterygii</taxon>
        <taxon>Teleostei</taxon>
        <taxon>Neoteleostei</taxon>
        <taxon>Acanthomorphata</taxon>
        <taxon>Ovalentaria</taxon>
        <taxon>Cichlomorphae</taxon>
        <taxon>Cichliformes</taxon>
        <taxon>Cichlidae</taxon>
        <taxon>New World cichlids</taxon>
        <taxon>Cichlasomatinae</taxon>
        <taxon>Heroini</taxon>
        <taxon>Amphilophus</taxon>
    </lineage>
</organism>
<feature type="binding site" evidence="8">
    <location>
        <begin position="319"/>
        <end position="320"/>
    </location>
    <ligand>
        <name>FMN</name>
        <dbReference type="ChEBI" id="CHEBI:58210"/>
    </ligand>
</feature>
<evidence type="ECO:0000256" key="8">
    <source>
        <dbReference type="PIRSR" id="PIRSR000138-2"/>
    </source>
</evidence>
<dbReference type="GO" id="GO:0001561">
    <property type="term" value="P:fatty acid alpha-oxidation"/>
    <property type="evidence" value="ECO:0007669"/>
    <property type="project" value="TreeGrafter"/>
</dbReference>
<evidence type="ECO:0000256" key="6">
    <source>
        <dbReference type="ARBA" id="ARBA00029327"/>
    </source>
</evidence>
<protein>
    <recommendedName>
        <fullName evidence="2">(S)-2-hydroxy-acid oxidase</fullName>
        <ecNumber evidence="2">1.1.3.15</ecNumber>
    </recommendedName>
</protein>
<dbReference type="PANTHER" id="PTHR10578:SF149">
    <property type="entry name" value="2-HYDROXYACID OXIDASE 2"/>
    <property type="match status" value="1"/>
</dbReference>
<evidence type="ECO:0000256" key="2">
    <source>
        <dbReference type="ARBA" id="ARBA00013087"/>
    </source>
</evidence>
<evidence type="ECO:0000256" key="1">
    <source>
        <dbReference type="ARBA" id="ARBA00001917"/>
    </source>
</evidence>
<evidence type="ECO:0000256" key="7">
    <source>
        <dbReference type="PIRSR" id="PIRSR000138-1"/>
    </source>
</evidence>
<evidence type="ECO:0000256" key="5">
    <source>
        <dbReference type="ARBA" id="ARBA00029325"/>
    </source>
</evidence>
<dbReference type="CDD" id="cd02809">
    <property type="entry name" value="alpha_hydroxyacid_oxid_FMN"/>
    <property type="match status" value="1"/>
</dbReference>
<sequence length="370" mass="41224">MPLVCLTDYEEYAKEHLSKATWDYYAAGADECCTRDDNLLAYKRIRLRPRILRDVSVSDTRTTVQGTEISFPVGIAPTAFHCLAWHEGEVATARATEALNTCYITSTYATCSVEEIVAAAPNGYRWFQLYVYRDRKLSEQMVHRVEALGYKALVLTVDVPYTGKRRNDIRNQFKLPPHLKVKNFDGVFQVTANVLCDLQNMTSSYKSPEAYGIPANTLDPSISWKDIYWLQSITRLPIIIKGILTKEDAELAVEHGVQGIIVSNHGGRQLDGGPASIDALPEIVDTVQGRIEVYVDGGIRTGSDVLKALALGAKCVFIGRPAVWGLAYKGEEGVREVLQILNDEFRLSMALSGCRNVAEINRNLIQFSKL</sequence>
<dbReference type="SUPFAM" id="SSF51395">
    <property type="entry name" value="FMN-linked oxidoreductases"/>
    <property type="match status" value="1"/>
</dbReference>
<reference evidence="10" key="2">
    <citation type="submission" date="2025-09" db="UniProtKB">
        <authorList>
            <consortium name="Ensembl"/>
        </authorList>
    </citation>
    <scope>IDENTIFICATION</scope>
</reference>
<feature type="binding site" evidence="8">
    <location>
        <begin position="296"/>
        <end position="300"/>
    </location>
    <ligand>
        <name>FMN</name>
        <dbReference type="ChEBI" id="CHEBI:58210"/>
    </ligand>
</feature>
<dbReference type="PROSITE" id="PS51349">
    <property type="entry name" value="FMN_HYDROXY_ACID_DH_2"/>
    <property type="match status" value="1"/>
</dbReference>
<dbReference type="Ensembl" id="ENSACIT00000009078.1">
    <property type="protein sequence ID" value="ENSACIP00000008813.1"/>
    <property type="gene ID" value="ENSACIG00000006887.1"/>
</dbReference>
<keyword evidence="8" id="KW-0285">Flavoprotein</keyword>
<dbReference type="InterPro" id="IPR037396">
    <property type="entry name" value="FMN_HAD"/>
</dbReference>
<reference evidence="10" key="1">
    <citation type="submission" date="2025-08" db="UniProtKB">
        <authorList>
            <consortium name="Ensembl"/>
        </authorList>
    </citation>
    <scope>IDENTIFICATION</scope>
</reference>
<feature type="binding site" evidence="8">
    <location>
        <position position="265"/>
    </location>
    <ligand>
        <name>glyoxylate</name>
        <dbReference type="ChEBI" id="CHEBI:36655"/>
    </ligand>
</feature>
<comment type="similarity">
    <text evidence="4">Belongs to the FMN-dependent alpha-hydroxy acid dehydrogenase family.</text>
</comment>
<comment type="catalytic activity">
    <reaction evidence="5">
        <text>a (2S)-2-hydroxycarboxylate + O2 = a 2-oxocarboxylate + H2O2</text>
        <dbReference type="Rhea" id="RHEA:16789"/>
        <dbReference type="ChEBI" id="CHEBI:15379"/>
        <dbReference type="ChEBI" id="CHEBI:16240"/>
        <dbReference type="ChEBI" id="CHEBI:35179"/>
        <dbReference type="ChEBI" id="CHEBI:58123"/>
        <dbReference type="EC" id="1.1.3.15"/>
    </reaction>
    <physiologicalReaction direction="left-to-right" evidence="5">
        <dbReference type="Rhea" id="RHEA:16790"/>
    </physiologicalReaction>
</comment>
<keyword evidence="3" id="KW-0560">Oxidoreductase</keyword>
<dbReference type="InterPro" id="IPR000262">
    <property type="entry name" value="FMN-dep_DH"/>
</dbReference>
<evidence type="ECO:0000256" key="4">
    <source>
        <dbReference type="ARBA" id="ARBA00024042"/>
    </source>
</evidence>
<dbReference type="PANTHER" id="PTHR10578">
    <property type="entry name" value="S -2-HYDROXY-ACID OXIDASE-RELATED"/>
    <property type="match status" value="1"/>
</dbReference>
<dbReference type="OMA" id="WADFQYE"/>
<feature type="binding site" evidence="8">
    <location>
        <position position="268"/>
    </location>
    <ligand>
        <name>glyoxylate</name>
        <dbReference type="ChEBI" id="CHEBI:36655"/>
    </ligand>
</feature>
<feature type="binding site" evidence="8">
    <location>
        <position position="241"/>
    </location>
    <ligand>
        <name>FMN</name>
        <dbReference type="ChEBI" id="CHEBI:58210"/>
    </ligand>
</feature>
<evidence type="ECO:0000313" key="10">
    <source>
        <dbReference type="Ensembl" id="ENSACIP00000008813.1"/>
    </source>
</evidence>
<feature type="binding site" evidence="8">
    <location>
        <position position="165"/>
    </location>
    <ligand>
        <name>glyoxylate</name>
        <dbReference type="ChEBI" id="CHEBI:36655"/>
    </ligand>
</feature>
<dbReference type="InterPro" id="IPR008259">
    <property type="entry name" value="FMN_hydac_DH_AS"/>
</dbReference>
<feature type="binding site" evidence="8">
    <location>
        <position position="263"/>
    </location>
    <ligand>
        <name>glyoxylate</name>
        <dbReference type="ChEBI" id="CHEBI:36655"/>
    </ligand>
</feature>
<dbReference type="PROSITE" id="PS00557">
    <property type="entry name" value="FMN_HYDROXY_ACID_DH_1"/>
    <property type="match status" value="1"/>
</dbReference>
<dbReference type="FunFam" id="3.20.20.70:FF:000056">
    <property type="entry name" value="hydroxyacid oxidase 2"/>
    <property type="match status" value="1"/>
</dbReference>
<dbReference type="AlphaFoldDB" id="A0A3Q0RGA7"/>
<dbReference type="GO" id="GO:0005782">
    <property type="term" value="C:peroxisomal matrix"/>
    <property type="evidence" value="ECO:0007669"/>
    <property type="project" value="TreeGrafter"/>
</dbReference>
<dbReference type="Gene3D" id="3.20.20.70">
    <property type="entry name" value="Aldolase class I"/>
    <property type="match status" value="1"/>
</dbReference>
<feature type="binding site" evidence="8">
    <location>
        <position position="128"/>
    </location>
    <ligand>
        <name>FMN</name>
        <dbReference type="ChEBI" id="CHEBI:58210"/>
    </ligand>
</feature>
<dbReference type="PIRSF" id="PIRSF000138">
    <property type="entry name" value="Al-hdrx_acd_dh"/>
    <property type="match status" value="1"/>
</dbReference>
<dbReference type="InterPro" id="IPR013785">
    <property type="entry name" value="Aldolase_TIM"/>
</dbReference>
<dbReference type="InterPro" id="IPR012133">
    <property type="entry name" value="Alpha-hydoxy_acid_DH_FMN"/>
</dbReference>
<evidence type="ECO:0000313" key="11">
    <source>
        <dbReference type="Proteomes" id="UP000261340"/>
    </source>
</evidence>